<evidence type="ECO:0000313" key="2">
    <source>
        <dbReference type="EMBL" id="CAF1274086.1"/>
    </source>
</evidence>
<name>A0A815BKU9_9BILA</name>
<dbReference type="Proteomes" id="UP000663829">
    <property type="component" value="Unassembled WGS sequence"/>
</dbReference>
<comment type="caution">
    <text evidence="2">The sequence shown here is derived from an EMBL/GenBank/DDBJ whole genome shotgun (WGS) entry which is preliminary data.</text>
</comment>
<evidence type="ECO:0000313" key="3">
    <source>
        <dbReference type="EMBL" id="CAF4064290.1"/>
    </source>
</evidence>
<accession>A0A815BKU9</accession>
<proteinExistence type="predicted"/>
<dbReference type="EMBL" id="CAJNOQ010011329">
    <property type="protein sequence ID" value="CAF1274086.1"/>
    <property type="molecule type" value="Genomic_DNA"/>
</dbReference>
<protein>
    <submittedName>
        <fullName evidence="2">Uncharacterized protein</fullName>
    </submittedName>
</protein>
<organism evidence="2 4">
    <name type="scientific">Didymodactylos carnosus</name>
    <dbReference type="NCBI Taxonomy" id="1234261"/>
    <lineage>
        <taxon>Eukaryota</taxon>
        <taxon>Metazoa</taxon>
        <taxon>Spiralia</taxon>
        <taxon>Gnathifera</taxon>
        <taxon>Rotifera</taxon>
        <taxon>Eurotatoria</taxon>
        <taxon>Bdelloidea</taxon>
        <taxon>Philodinida</taxon>
        <taxon>Philodinidae</taxon>
        <taxon>Didymodactylos</taxon>
    </lineage>
</organism>
<gene>
    <name evidence="2" type="ORF">GPM918_LOCUS27229</name>
    <name evidence="3" type="ORF">SRO942_LOCUS27516</name>
</gene>
<evidence type="ECO:0000256" key="1">
    <source>
        <dbReference type="SAM" id="MobiDB-lite"/>
    </source>
</evidence>
<dbReference type="EMBL" id="CAJOBC010024729">
    <property type="protein sequence ID" value="CAF4064290.1"/>
    <property type="molecule type" value="Genomic_DNA"/>
</dbReference>
<keyword evidence="4" id="KW-1185">Reference proteome</keyword>
<dbReference type="Proteomes" id="UP000681722">
    <property type="component" value="Unassembled WGS sequence"/>
</dbReference>
<sequence length="305" mass="34471">MDTSQNEQQELASSLGDTKVDTHTQGAEPDSEFTRSVTPSENYIHDSYDQVRTSFDNGDDNAEMQAYILAVGTVKRDLAGESKFTPSQASHKRLLDEHIKVIDGIDRLSILVDLHIEHEVLLRDGFSQVQPWGHIHYFYVKVIGSQSIAYGVAALLGAMFDQSAIGIYHPFTKDDRRILNSNPDQPLPDNFHRYFTVYSASPISRDTTLKIMEKACERFPELSGQLDMSGQSVEFHDFGSSFKGTCAQIEEALKENFQQTFRAKTEFSKSSLLEKDDYQQALNESGLKISHSRQKETSSQIFHLF</sequence>
<dbReference type="AlphaFoldDB" id="A0A815BKU9"/>
<evidence type="ECO:0000313" key="4">
    <source>
        <dbReference type="Proteomes" id="UP000663829"/>
    </source>
</evidence>
<reference evidence="2" key="1">
    <citation type="submission" date="2021-02" db="EMBL/GenBank/DDBJ databases">
        <authorList>
            <person name="Nowell W R."/>
        </authorList>
    </citation>
    <scope>NUCLEOTIDE SEQUENCE</scope>
</reference>
<dbReference type="OrthoDB" id="10045466at2759"/>
<feature type="compositionally biased region" description="Polar residues" evidence="1">
    <location>
        <begin position="1"/>
        <end position="16"/>
    </location>
</feature>
<feature type="region of interest" description="Disordered" evidence="1">
    <location>
        <begin position="1"/>
        <end position="39"/>
    </location>
</feature>